<feature type="domain" description="Response regulatory" evidence="2">
    <location>
        <begin position="9"/>
        <end position="117"/>
    </location>
</feature>
<gene>
    <name evidence="3" type="ORF">D1114_05525</name>
</gene>
<dbReference type="EMBL" id="QWGP01000004">
    <property type="protein sequence ID" value="RHZ97073.1"/>
    <property type="molecule type" value="Genomic_DNA"/>
</dbReference>
<evidence type="ECO:0000259" key="2">
    <source>
        <dbReference type="PROSITE" id="PS50110"/>
    </source>
</evidence>
<organism evidence="3 4">
    <name type="scientific">Cereibacter sphaeroides</name>
    <name type="common">Rhodobacter sphaeroides</name>
    <dbReference type="NCBI Taxonomy" id="1063"/>
    <lineage>
        <taxon>Bacteria</taxon>
        <taxon>Pseudomonadati</taxon>
        <taxon>Pseudomonadota</taxon>
        <taxon>Alphaproteobacteria</taxon>
        <taxon>Rhodobacterales</taxon>
        <taxon>Paracoccaceae</taxon>
        <taxon>Cereibacter</taxon>
    </lineage>
</organism>
<comment type="caution">
    <text evidence="3">The sequence shown here is derived from an EMBL/GenBank/DDBJ whole genome shotgun (WGS) entry which is preliminary data.</text>
</comment>
<dbReference type="InterPro" id="IPR011006">
    <property type="entry name" value="CheY-like_superfamily"/>
</dbReference>
<dbReference type="Proteomes" id="UP000266305">
    <property type="component" value="Unassembled WGS sequence"/>
</dbReference>
<dbReference type="SUPFAM" id="SSF52172">
    <property type="entry name" value="CheY-like"/>
    <property type="match status" value="1"/>
</dbReference>
<dbReference type="Gene3D" id="3.40.50.2300">
    <property type="match status" value="1"/>
</dbReference>
<dbReference type="AlphaFoldDB" id="A0AAX1UPH4"/>
<name>A0AAX1UPH4_CERSP</name>
<dbReference type="SMART" id="SM00448">
    <property type="entry name" value="REC"/>
    <property type="match status" value="1"/>
</dbReference>
<proteinExistence type="predicted"/>
<sequence length="195" mass="22236">MQNVALSLRILLVEDDHIQAQDLARDLGRMGHRVIGPFADIHEAIHRLDEVDAAVLDIRLGSEQSYELADCLLNRSVPFVFCTAADRTSVPDRFHRVMFFAKPCGARAMLRQLARQIELAERTSSADLDRLVRDLRLHARELMPDGPSADRLVESALRALIEMPGRMPERDEELRQRLVDLLQEGSRSRRGRHLN</sequence>
<keyword evidence="1" id="KW-0597">Phosphoprotein</keyword>
<evidence type="ECO:0000313" key="4">
    <source>
        <dbReference type="Proteomes" id="UP000266305"/>
    </source>
</evidence>
<dbReference type="GO" id="GO:0000160">
    <property type="term" value="P:phosphorelay signal transduction system"/>
    <property type="evidence" value="ECO:0007669"/>
    <property type="project" value="InterPro"/>
</dbReference>
<dbReference type="InterPro" id="IPR001789">
    <property type="entry name" value="Sig_transdc_resp-reg_receiver"/>
</dbReference>
<feature type="modified residue" description="4-aspartylphosphate" evidence="1">
    <location>
        <position position="57"/>
    </location>
</feature>
<accession>A0AAX1UPH4</accession>
<evidence type="ECO:0000256" key="1">
    <source>
        <dbReference type="PROSITE-ProRule" id="PRU00169"/>
    </source>
</evidence>
<dbReference type="PROSITE" id="PS50110">
    <property type="entry name" value="RESPONSE_REGULATORY"/>
    <property type="match status" value="1"/>
</dbReference>
<protein>
    <submittedName>
        <fullName evidence="3">Response regulator</fullName>
    </submittedName>
</protein>
<reference evidence="3 4" key="1">
    <citation type="submission" date="2018-08" db="EMBL/GenBank/DDBJ databases">
        <title>Draft genome sequence of Rhodobacter sphaeroides FY.</title>
        <authorList>
            <person name="Rayyan A."/>
            <person name="Meyer T.E."/>
            <person name="Kyndt J.A."/>
        </authorList>
    </citation>
    <scope>NUCLEOTIDE SEQUENCE [LARGE SCALE GENOMIC DNA]</scope>
    <source>
        <strain evidence="3 4">FY</strain>
    </source>
</reference>
<evidence type="ECO:0000313" key="3">
    <source>
        <dbReference type="EMBL" id="RHZ97073.1"/>
    </source>
</evidence>